<feature type="region of interest" description="Disordered" evidence="1">
    <location>
        <begin position="860"/>
        <end position="907"/>
    </location>
</feature>
<gene>
    <name evidence="2" type="primary">WBGene00274826</name>
</gene>
<feature type="region of interest" description="Disordered" evidence="1">
    <location>
        <begin position="232"/>
        <end position="254"/>
    </location>
</feature>
<feature type="compositionally biased region" description="Polar residues" evidence="1">
    <location>
        <begin position="129"/>
        <end position="140"/>
    </location>
</feature>
<organism evidence="2 3">
    <name type="scientific">Pristionchus pacificus</name>
    <name type="common">Parasitic nematode worm</name>
    <dbReference type="NCBI Taxonomy" id="54126"/>
    <lineage>
        <taxon>Eukaryota</taxon>
        <taxon>Metazoa</taxon>
        <taxon>Ecdysozoa</taxon>
        <taxon>Nematoda</taxon>
        <taxon>Chromadorea</taxon>
        <taxon>Rhabditida</taxon>
        <taxon>Rhabditina</taxon>
        <taxon>Diplogasteromorpha</taxon>
        <taxon>Diplogasteroidea</taxon>
        <taxon>Neodiplogasteridae</taxon>
        <taxon>Pristionchus</taxon>
    </lineage>
</organism>
<name>A0A2A6CXA2_PRIPA</name>
<feature type="compositionally biased region" description="Basic and acidic residues" evidence="1">
    <location>
        <begin position="26"/>
        <end position="35"/>
    </location>
</feature>
<feature type="compositionally biased region" description="Basic and acidic residues" evidence="1">
    <location>
        <begin position="1178"/>
        <end position="1195"/>
    </location>
</feature>
<feature type="compositionally biased region" description="Polar residues" evidence="1">
    <location>
        <begin position="784"/>
        <end position="801"/>
    </location>
</feature>
<feature type="compositionally biased region" description="Low complexity" evidence="1">
    <location>
        <begin position="110"/>
        <end position="119"/>
    </location>
</feature>
<feature type="region of interest" description="Disordered" evidence="1">
    <location>
        <begin position="972"/>
        <end position="996"/>
    </location>
</feature>
<proteinExistence type="predicted"/>
<accession>A0A8R1UN46</accession>
<feature type="region of interest" description="Disordered" evidence="1">
    <location>
        <begin position="496"/>
        <end position="595"/>
    </location>
</feature>
<evidence type="ECO:0000256" key="1">
    <source>
        <dbReference type="SAM" id="MobiDB-lite"/>
    </source>
</evidence>
<feature type="region of interest" description="Disordered" evidence="1">
    <location>
        <begin position="1081"/>
        <end position="1208"/>
    </location>
</feature>
<feature type="region of interest" description="Disordered" evidence="1">
    <location>
        <begin position="102"/>
        <end position="174"/>
    </location>
</feature>
<evidence type="ECO:0000313" key="2">
    <source>
        <dbReference type="EnsemblMetazoa" id="PPA36457.1"/>
    </source>
</evidence>
<feature type="compositionally biased region" description="Low complexity" evidence="1">
    <location>
        <begin position="1"/>
        <end position="18"/>
    </location>
</feature>
<feature type="compositionally biased region" description="Low complexity" evidence="1">
    <location>
        <begin position="241"/>
        <end position="254"/>
    </location>
</feature>
<feature type="compositionally biased region" description="Low complexity" evidence="1">
    <location>
        <begin position="1106"/>
        <end position="1115"/>
    </location>
</feature>
<dbReference type="Proteomes" id="UP000005239">
    <property type="component" value="Unassembled WGS sequence"/>
</dbReference>
<feature type="compositionally biased region" description="Polar residues" evidence="1">
    <location>
        <begin position="612"/>
        <end position="638"/>
    </location>
</feature>
<feature type="compositionally biased region" description="Low complexity" evidence="1">
    <location>
        <begin position="751"/>
        <end position="777"/>
    </location>
</feature>
<feature type="region of interest" description="Disordered" evidence="1">
    <location>
        <begin position="723"/>
        <end position="820"/>
    </location>
</feature>
<evidence type="ECO:0000313" key="3">
    <source>
        <dbReference type="Proteomes" id="UP000005239"/>
    </source>
</evidence>
<reference evidence="3" key="1">
    <citation type="journal article" date="2008" name="Nat. Genet.">
        <title>The Pristionchus pacificus genome provides a unique perspective on nematode lifestyle and parasitism.</title>
        <authorList>
            <person name="Dieterich C."/>
            <person name="Clifton S.W."/>
            <person name="Schuster L.N."/>
            <person name="Chinwalla A."/>
            <person name="Delehaunty K."/>
            <person name="Dinkelacker I."/>
            <person name="Fulton L."/>
            <person name="Fulton R."/>
            <person name="Godfrey J."/>
            <person name="Minx P."/>
            <person name="Mitreva M."/>
            <person name="Roeseler W."/>
            <person name="Tian H."/>
            <person name="Witte H."/>
            <person name="Yang S.P."/>
            <person name="Wilson R.K."/>
            <person name="Sommer R.J."/>
        </authorList>
    </citation>
    <scope>NUCLEOTIDE SEQUENCE [LARGE SCALE GENOMIC DNA]</scope>
    <source>
        <strain evidence="3">PS312</strain>
    </source>
</reference>
<feature type="compositionally biased region" description="Polar residues" evidence="1">
    <location>
        <begin position="723"/>
        <end position="734"/>
    </location>
</feature>
<feature type="region of interest" description="Disordered" evidence="1">
    <location>
        <begin position="1008"/>
        <end position="1030"/>
    </location>
</feature>
<feature type="compositionally biased region" description="Low complexity" evidence="1">
    <location>
        <begin position="974"/>
        <end position="996"/>
    </location>
</feature>
<feature type="compositionally biased region" description="Pro residues" evidence="1">
    <location>
        <begin position="1196"/>
        <end position="1208"/>
    </location>
</feature>
<feature type="region of interest" description="Disordered" evidence="1">
    <location>
        <begin position="1"/>
        <end position="87"/>
    </location>
</feature>
<protein>
    <submittedName>
        <fullName evidence="2">Uncharacterized protein</fullName>
    </submittedName>
</protein>
<dbReference type="AlphaFoldDB" id="A0A2A6CXA2"/>
<feature type="region of interest" description="Disordered" evidence="1">
    <location>
        <begin position="612"/>
        <end position="695"/>
    </location>
</feature>
<feature type="compositionally biased region" description="Low complexity" evidence="1">
    <location>
        <begin position="1153"/>
        <end position="1164"/>
    </location>
</feature>
<accession>A0A2A6CXA2</accession>
<feature type="compositionally biased region" description="Basic and acidic residues" evidence="1">
    <location>
        <begin position="78"/>
        <end position="87"/>
    </location>
</feature>
<sequence>MSTPRRSSNDSNQSQDPQPESPLSDRSPRLRDPVIKKKRSSSLLADRLSPKTPVPAPDSSERPKHPRRYSNEGLTKVTDFRLPEVHRPGDRVVHVDIEEIEHEAPRGGTPSSSPLSLPPGAHSLLDDSVASSGPRTSTPKKSFRKTRKPESLYKKVLMKSASRPTVRPDVNDSSMMDGYRTAQESMANSTAGLVMSPIRIETGSSYRNPADTYRIFPNDSYRSANSTQRALFSQQGAAPLPRARSSSMSRHAAPSSPATLCQLVTPLVVHTAHEVNAVSVTGQVLIISQTLVRSAHSSADVRKLMNHLAGKQPLISNEMSQVDIDHDNEHSKHEVFVGSNAILIQRISTIHRGRDRNSFETDDRRTYRFICQGDLLPEDRRDKQTKPRHLTIIAESSTVKDCEEIEKSERVVLVFDASDAPARVLAPLPPEISLTSANDLTARPSALRDSPVSFEEHVRVSDHSHINIVRKARVHANARLWDEPLTELKEQRVYKQQLADDANCEPVRITRSHSMTRGAPGGGARDRSPSASRRPHTPSRIERGRTPGRSSRNSTVLRPLMMSPLNSEPSRRRDQSHSTPRASRPTDLLTCISPESTIPRRFLDVDDTVQDSVSLPSRTSPDPKTLQQRTVRFSQTPRTPDCATAVSGPYHTSRSASCSPFKRPAPATPYKRGPVTPDEHNQSMRTPPPSSQQHLTPLRTAQQMRTPPPQSQQHLTPLRTAQQMRTPTSVQQQFTPLRTAQQTRTPPPPTREQLTPLRTAQQQTPRSTPRTPTRPASVVDEDTSAGSSQSPTQNRTPTTVSPRRARLTTAFRPRTPSRSANMDEWERMLDTTQPVSPVAAAIARRIPDDFMPAAAGPLLSDTRLGRARPPTRSLHQPLRQRPMSAQSRPLGSAKRCSALDSPRPAAGSMLPVQKQLLQQRRPQHPLRRAVSLHSELPAQHLQQQSPAGAPRAPAAPANSAIAIASPFRGQQYVPQQLQQQPAAAPQPRLPRTTAPALRPADPVAVSASASATRVARPAPSKPVVVGGGKPVRAGQKNVELVDNPDDYDEVVFALKADRADMIRFAPKRVRIDDQTLWEETENWSQTSLTPVTGPRTVARSSSSYDQVQPVAAGALPQPPPPAAPSAGNAGPSVHLQQSSIRVAPPRSAKTIVTASTASSASSASNLQESDEQEIGQQQERREEAQQHALHLERVPPRQPPSPSLPGLP</sequence>
<keyword evidence="3" id="KW-1185">Reference proteome</keyword>
<reference evidence="2" key="2">
    <citation type="submission" date="2022-06" db="UniProtKB">
        <authorList>
            <consortium name="EnsemblMetazoa"/>
        </authorList>
    </citation>
    <scope>IDENTIFICATION</scope>
    <source>
        <strain evidence="2">PS312</strain>
    </source>
</reference>
<feature type="compositionally biased region" description="Low complexity" evidence="1">
    <location>
        <begin position="735"/>
        <end position="744"/>
    </location>
</feature>
<feature type="compositionally biased region" description="Low complexity" evidence="1">
    <location>
        <begin position="1124"/>
        <end position="1133"/>
    </location>
</feature>
<dbReference type="EnsemblMetazoa" id="PPA36457.1">
    <property type="protein sequence ID" value="PPA36457.1"/>
    <property type="gene ID" value="WBGene00274826"/>
</dbReference>